<feature type="transmembrane region" description="Helical" evidence="1">
    <location>
        <begin position="54"/>
        <end position="77"/>
    </location>
</feature>
<feature type="transmembrane region" description="Helical" evidence="1">
    <location>
        <begin position="12"/>
        <end position="34"/>
    </location>
</feature>
<dbReference type="Proteomes" id="UP000283474">
    <property type="component" value="Chromosome"/>
</dbReference>
<name>A0A410G9I9_9BURK</name>
<reference evidence="2 3" key="1">
    <citation type="submission" date="2017-08" db="EMBL/GenBank/DDBJ databases">
        <authorList>
            <person name="Park S.-J."/>
            <person name="Kim H."/>
        </authorList>
    </citation>
    <scope>NUCLEOTIDE SEQUENCE [LARGE SCALE GENOMIC DNA]</scope>
    <source>
        <strain evidence="3">ye3</strain>
    </source>
</reference>
<evidence type="ECO:0000256" key="1">
    <source>
        <dbReference type="SAM" id="Phobius"/>
    </source>
</evidence>
<evidence type="ECO:0000313" key="3">
    <source>
        <dbReference type="Proteomes" id="UP000283474"/>
    </source>
</evidence>
<accession>A0A410G9I9</accession>
<proteinExistence type="predicted"/>
<keyword evidence="1" id="KW-0472">Membrane</keyword>
<keyword evidence="1" id="KW-0812">Transmembrane</keyword>
<dbReference type="RefSeq" id="WP_128354031.1">
    <property type="nucleotide sequence ID" value="NZ_CP022987.1"/>
</dbReference>
<dbReference type="KEGG" id="pus:CKA81_03295"/>
<keyword evidence="1" id="KW-1133">Transmembrane helix</keyword>
<sequence length="132" mass="14067">MTDDRPAQRRPTLWRALAGYSLWAVCLTILYAAHALGCRYAEAAGSVAMLHAPAMGGLISWALAVVWLVFIAGNVWLAMQSWKRWHGAGNQQDPTTVATSRLARVTVALDVSAVAATLVTGLPILLVPACIA</sequence>
<keyword evidence="3" id="KW-1185">Reference proteome</keyword>
<organism evidence="2 3">
    <name type="scientific">Pollutimonas thiosulfatoxidans</name>
    <dbReference type="NCBI Taxonomy" id="2028345"/>
    <lineage>
        <taxon>Bacteria</taxon>
        <taxon>Pseudomonadati</taxon>
        <taxon>Pseudomonadota</taxon>
        <taxon>Betaproteobacteria</taxon>
        <taxon>Burkholderiales</taxon>
        <taxon>Alcaligenaceae</taxon>
        <taxon>Pollutimonas</taxon>
    </lineage>
</organism>
<gene>
    <name evidence="2" type="ORF">CKA81_03295</name>
</gene>
<dbReference type="OrthoDB" id="8641514at2"/>
<evidence type="ECO:0000313" key="2">
    <source>
        <dbReference type="EMBL" id="QAA92979.1"/>
    </source>
</evidence>
<protein>
    <submittedName>
        <fullName evidence="2">Uncharacterized protein</fullName>
    </submittedName>
</protein>
<dbReference type="EMBL" id="CP022987">
    <property type="protein sequence ID" value="QAA92979.1"/>
    <property type="molecule type" value="Genomic_DNA"/>
</dbReference>
<dbReference type="AlphaFoldDB" id="A0A410G9I9"/>